<dbReference type="GO" id="GO:0051536">
    <property type="term" value="F:iron-sulfur cluster binding"/>
    <property type="evidence" value="ECO:0007669"/>
    <property type="project" value="UniProtKB-KW"/>
</dbReference>
<keyword evidence="2" id="KW-0949">S-adenosyl-L-methionine</keyword>
<comment type="caution">
    <text evidence="7">The sequence shown here is derived from an EMBL/GenBank/DDBJ whole genome shotgun (WGS) entry which is preliminary data.</text>
</comment>
<dbReference type="Pfam" id="PF04055">
    <property type="entry name" value="Radical_SAM"/>
    <property type="match status" value="1"/>
</dbReference>
<dbReference type="Proteomes" id="UP000234857">
    <property type="component" value="Unassembled WGS sequence"/>
</dbReference>
<dbReference type="AlphaFoldDB" id="A0A2N5ZB47"/>
<dbReference type="GO" id="GO:0046872">
    <property type="term" value="F:metal ion binding"/>
    <property type="evidence" value="ECO:0007669"/>
    <property type="project" value="UniProtKB-KW"/>
</dbReference>
<evidence type="ECO:0000256" key="5">
    <source>
        <dbReference type="ARBA" id="ARBA00023014"/>
    </source>
</evidence>
<sequence length="226" mass="25986">MKRIFLADGDCLYAGHEYLLTLLKMINENFPNLQRITSYATANGVLKYNLKQLKELKENKLKMFYMGLESGNNELLKFVNKGNDANQFIEAGRLLKEAQIKNSVTAILGLGGKEFTKRHARDTADVINNVCPEYFSLLTLIIGGNEKYIKKIDLLSRREIFQELFSIIKELDIKTIFRSNHVSNIVPVNGTLPKDKDKMLHTLELVLLDDDPWLDRVPQHEGEMHY</sequence>
<keyword evidence="4" id="KW-0408">Iron</keyword>
<dbReference type="InterPro" id="IPR058240">
    <property type="entry name" value="rSAM_sf"/>
</dbReference>
<evidence type="ECO:0000313" key="8">
    <source>
        <dbReference type="Proteomes" id="UP000234857"/>
    </source>
</evidence>
<dbReference type="Gene3D" id="3.20.20.70">
    <property type="entry name" value="Aldolase class I"/>
    <property type="match status" value="1"/>
</dbReference>
<organism evidence="7 8">
    <name type="scientific">Muiribacterium halophilum</name>
    <dbReference type="NCBI Taxonomy" id="2053465"/>
    <lineage>
        <taxon>Bacteria</taxon>
        <taxon>Candidatus Muiribacteriota</taxon>
        <taxon>Candidatus Muiribacteriia</taxon>
        <taxon>Candidatus Muiribacteriales</taxon>
        <taxon>Candidatus Muiribacteriaceae</taxon>
        <taxon>Candidatus Muiribacterium</taxon>
    </lineage>
</organism>
<comment type="cofactor">
    <cofactor evidence="1">
        <name>[4Fe-4S] cluster</name>
        <dbReference type="ChEBI" id="CHEBI:49883"/>
    </cofactor>
</comment>
<evidence type="ECO:0000313" key="7">
    <source>
        <dbReference type="EMBL" id="PLX15888.1"/>
    </source>
</evidence>
<dbReference type="InterPro" id="IPR013785">
    <property type="entry name" value="Aldolase_TIM"/>
</dbReference>
<keyword evidence="5" id="KW-0411">Iron-sulfur</keyword>
<dbReference type="InterPro" id="IPR007197">
    <property type="entry name" value="rSAM"/>
</dbReference>
<feature type="domain" description="Radical SAM core" evidence="6">
    <location>
        <begin position="1"/>
        <end position="174"/>
    </location>
</feature>
<accession>A0A2N5ZB47</accession>
<dbReference type="PROSITE" id="PS51918">
    <property type="entry name" value="RADICAL_SAM"/>
    <property type="match status" value="1"/>
</dbReference>
<name>A0A2N5ZB47_MUIH1</name>
<evidence type="ECO:0000256" key="4">
    <source>
        <dbReference type="ARBA" id="ARBA00023004"/>
    </source>
</evidence>
<dbReference type="GO" id="GO:0003824">
    <property type="term" value="F:catalytic activity"/>
    <property type="evidence" value="ECO:0007669"/>
    <property type="project" value="InterPro"/>
</dbReference>
<reference evidence="7 8" key="1">
    <citation type="submission" date="2017-11" db="EMBL/GenBank/DDBJ databases">
        <title>Genome-resolved metagenomics identifies genetic mobility, metabolic interactions, and unexpected diversity in perchlorate-reducing communities.</title>
        <authorList>
            <person name="Barnum T.P."/>
            <person name="Figueroa I.A."/>
            <person name="Carlstrom C.I."/>
            <person name="Lucas L.N."/>
            <person name="Engelbrektson A.L."/>
            <person name="Coates J.D."/>
        </authorList>
    </citation>
    <scope>NUCLEOTIDE SEQUENCE [LARGE SCALE GENOMIC DNA]</scope>
    <source>
        <strain evidence="7">BM706</strain>
    </source>
</reference>
<evidence type="ECO:0000256" key="1">
    <source>
        <dbReference type="ARBA" id="ARBA00001966"/>
    </source>
</evidence>
<evidence type="ECO:0000256" key="2">
    <source>
        <dbReference type="ARBA" id="ARBA00022691"/>
    </source>
</evidence>
<keyword evidence="3" id="KW-0479">Metal-binding</keyword>
<evidence type="ECO:0000256" key="3">
    <source>
        <dbReference type="ARBA" id="ARBA00022723"/>
    </source>
</evidence>
<gene>
    <name evidence="7" type="ORF">C0601_11915</name>
</gene>
<dbReference type="SUPFAM" id="SSF102114">
    <property type="entry name" value="Radical SAM enzymes"/>
    <property type="match status" value="1"/>
</dbReference>
<evidence type="ECO:0000259" key="6">
    <source>
        <dbReference type="PROSITE" id="PS51918"/>
    </source>
</evidence>
<protein>
    <submittedName>
        <fullName evidence="7">Radical SAM protein</fullName>
    </submittedName>
</protein>
<dbReference type="EMBL" id="PKTG01000127">
    <property type="protein sequence ID" value="PLX15888.1"/>
    <property type="molecule type" value="Genomic_DNA"/>
</dbReference>
<proteinExistence type="predicted"/>
<dbReference type="PANTHER" id="PTHR43409">
    <property type="entry name" value="ANAEROBIC MAGNESIUM-PROTOPORPHYRIN IX MONOMETHYL ESTER CYCLASE-RELATED"/>
    <property type="match status" value="1"/>
</dbReference>
<dbReference type="PANTHER" id="PTHR43409:SF4">
    <property type="entry name" value="RADICAL SAM SUPERFAMILY PROTEIN"/>
    <property type="match status" value="1"/>
</dbReference>
<dbReference type="InterPro" id="IPR051198">
    <property type="entry name" value="BchE-like"/>
</dbReference>